<evidence type="ECO:0000256" key="1">
    <source>
        <dbReference type="SAM" id="Phobius"/>
    </source>
</evidence>
<feature type="transmembrane region" description="Helical" evidence="1">
    <location>
        <begin position="366"/>
        <end position="389"/>
    </location>
</feature>
<proteinExistence type="predicted"/>
<keyword evidence="1" id="KW-0812">Transmembrane</keyword>
<keyword evidence="1" id="KW-0472">Membrane</keyword>
<sequence length="425" mass="46652">MWARKRAHTKFLTLFVSETTRKFVVLVGSSVRGRQGTGERLLTVLKHVPRLPSSPFTGSAWATASLVIAFEVDFDTIVGIDYFNPLCQDGRFVIESSSVIKRVFATVPDAKLYYDCSLEEDSFQPAAAAGRQSQEQPQTRAAAQAASKQLSLTVSHSVPDLHTPRAAEWPSPASWTAPACTFTACTLIIWFTDPRLPDLLRPVIQGDEHLLKLYESGLPAWAVHMPHYGIFYRPWMRTVTWLLFVAISIFSLIMGFYDLYKNVPYLDQVLRGLAGSLHLPASTIFRWLDTHVVVRLSILCAYLFGKSPFAAYLLYWAAVAASCVRATMGPMVSGLATVLSPLGAVLKLMRQVLQPVFTVVRTGLQAPVLLAGAAFGYMRAFAVLVWQCLQAFGLLFRAGAKTAASGQALSSQAAWWLAATSLAIG</sequence>
<evidence type="ECO:0000313" key="2">
    <source>
        <dbReference type="EMBL" id="KAK9796342.1"/>
    </source>
</evidence>
<reference evidence="2 3" key="1">
    <citation type="journal article" date="2024" name="Nat. Commun.">
        <title>Phylogenomics reveals the evolutionary origins of lichenization in chlorophyte algae.</title>
        <authorList>
            <person name="Puginier C."/>
            <person name="Libourel C."/>
            <person name="Otte J."/>
            <person name="Skaloud P."/>
            <person name="Haon M."/>
            <person name="Grisel S."/>
            <person name="Petersen M."/>
            <person name="Berrin J.G."/>
            <person name="Delaux P.M."/>
            <person name="Dal Grande F."/>
            <person name="Keller J."/>
        </authorList>
    </citation>
    <scope>NUCLEOTIDE SEQUENCE [LARGE SCALE GENOMIC DNA]</scope>
    <source>
        <strain evidence="2 3">SAG 2036</strain>
    </source>
</reference>
<feature type="transmembrane region" description="Helical" evidence="1">
    <location>
        <begin position="239"/>
        <end position="257"/>
    </location>
</feature>
<dbReference type="PANTHER" id="PTHR34553">
    <property type="entry name" value="OS05G0597400 PROTEIN"/>
    <property type="match status" value="1"/>
</dbReference>
<keyword evidence="3" id="KW-1185">Reference proteome</keyword>
<organism evidence="2 3">
    <name type="scientific">Symbiochloris irregularis</name>
    <dbReference type="NCBI Taxonomy" id="706552"/>
    <lineage>
        <taxon>Eukaryota</taxon>
        <taxon>Viridiplantae</taxon>
        <taxon>Chlorophyta</taxon>
        <taxon>core chlorophytes</taxon>
        <taxon>Trebouxiophyceae</taxon>
        <taxon>Trebouxiales</taxon>
        <taxon>Trebouxiaceae</taxon>
        <taxon>Symbiochloris</taxon>
    </lineage>
</organism>
<comment type="caution">
    <text evidence="2">The sequence shown here is derived from an EMBL/GenBank/DDBJ whole genome shotgun (WGS) entry which is preliminary data.</text>
</comment>
<protein>
    <submittedName>
        <fullName evidence="2">Uncharacterized protein</fullName>
    </submittedName>
</protein>
<dbReference type="Proteomes" id="UP001465755">
    <property type="component" value="Unassembled WGS sequence"/>
</dbReference>
<dbReference type="AlphaFoldDB" id="A0AAW1NT68"/>
<name>A0AAW1NT68_9CHLO</name>
<feature type="transmembrane region" description="Helical" evidence="1">
    <location>
        <begin position="292"/>
        <end position="315"/>
    </location>
</feature>
<dbReference type="EMBL" id="JALJOQ010000116">
    <property type="protein sequence ID" value="KAK9796342.1"/>
    <property type="molecule type" value="Genomic_DNA"/>
</dbReference>
<dbReference type="PANTHER" id="PTHR34553:SF4">
    <property type="entry name" value="G1_S-SPECIFIC CYCLIN-E PROTEIN"/>
    <property type="match status" value="1"/>
</dbReference>
<accession>A0AAW1NT68</accession>
<keyword evidence="1" id="KW-1133">Transmembrane helix</keyword>
<gene>
    <name evidence="2" type="ORF">WJX73_010372</name>
</gene>
<feature type="transmembrane region" description="Helical" evidence="1">
    <location>
        <begin position="327"/>
        <end position="346"/>
    </location>
</feature>
<evidence type="ECO:0000313" key="3">
    <source>
        <dbReference type="Proteomes" id="UP001465755"/>
    </source>
</evidence>